<evidence type="ECO:0000313" key="2">
    <source>
        <dbReference type="EMBL" id="KAI3937293.1"/>
    </source>
</evidence>
<reference evidence="2" key="1">
    <citation type="submission" date="2022-04" db="EMBL/GenBank/DDBJ databases">
        <title>A functionally conserved STORR gene fusion in Papaver species that diverged 16.8 million years ago.</title>
        <authorList>
            <person name="Catania T."/>
        </authorList>
    </citation>
    <scope>NUCLEOTIDE SEQUENCE</scope>
    <source>
        <strain evidence="2">S-188037</strain>
    </source>
</reference>
<organism evidence="2 3">
    <name type="scientific">Papaver atlanticum</name>
    <dbReference type="NCBI Taxonomy" id="357466"/>
    <lineage>
        <taxon>Eukaryota</taxon>
        <taxon>Viridiplantae</taxon>
        <taxon>Streptophyta</taxon>
        <taxon>Embryophyta</taxon>
        <taxon>Tracheophyta</taxon>
        <taxon>Spermatophyta</taxon>
        <taxon>Magnoliopsida</taxon>
        <taxon>Ranunculales</taxon>
        <taxon>Papaveraceae</taxon>
        <taxon>Papaveroideae</taxon>
        <taxon>Papaver</taxon>
    </lineage>
</organism>
<dbReference type="EMBL" id="JAJJMB010005785">
    <property type="protein sequence ID" value="KAI3937293.1"/>
    <property type="molecule type" value="Genomic_DNA"/>
</dbReference>
<evidence type="ECO:0000259" key="1">
    <source>
        <dbReference type="Pfam" id="PF00134"/>
    </source>
</evidence>
<gene>
    <name evidence="2" type="ORF">MKW98_001864</name>
</gene>
<dbReference type="Gene3D" id="1.10.472.10">
    <property type="entry name" value="Cyclin-like"/>
    <property type="match status" value="1"/>
</dbReference>
<dbReference type="Pfam" id="PF00134">
    <property type="entry name" value="Cyclin_N"/>
    <property type="match status" value="1"/>
</dbReference>
<sequence length="85" mass="9944">MRSMTYISTSKNRDLDGSVRRQAIPMIFQFFCNSDPFIPYLAVNYLDRFISRQELPHGKPWMIKLLCISYLSLAAKMKQSDFSLT</sequence>
<evidence type="ECO:0000313" key="3">
    <source>
        <dbReference type="Proteomes" id="UP001202328"/>
    </source>
</evidence>
<keyword evidence="3" id="KW-1185">Reference proteome</keyword>
<dbReference type="InterPro" id="IPR006671">
    <property type="entry name" value="Cyclin_N"/>
</dbReference>
<proteinExistence type="predicted"/>
<dbReference type="Proteomes" id="UP001202328">
    <property type="component" value="Unassembled WGS sequence"/>
</dbReference>
<protein>
    <recommendedName>
        <fullName evidence="1">Cyclin N-terminal domain-containing protein</fullName>
    </recommendedName>
</protein>
<dbReference type="SUPFAM" id="SSF47954">
    <property type="entry name" value="Cyclin-like"/>
    <property type="match status" value="1"/>
</dbReference>
<name>A0AAD4T2A2_9MAGN</name>
<dbReference type="AlphaFoldDB" id="A0AAD4T2A2"/>
<feature type="domain" description="Cyclin N-terminal" evidence="1">
    <location>
        <begin position="5"/>
        <end position="80"/>
    </location>
</feature>
<dbReference type="InterPro" id="IPR036915">
    <property type="entry name" value="Cyclin-like_sf"/>
</dbReference>
<accession>A0AAD4T2A2</accession>
<comment type="caution">
    <text evidence="2">The sequence shown here is derived from an EMBL/GenBank/DDBJ whole genome shotgun (WGS) entry which is preliminary data.</text>
</comment>